<keyword evidence="2" id="KW-1185">Reference proteome</keyword>
<dbReference type="Gene3D" id="1.20.1280.50">
    <property type="match status" value="1"/>
</dbReference>
<protein>
    <submittedName>
        <fullName evidence="3">FBD-associated F-box protein At3g50710 isoform X2</fullName>
    </submittedName>
</protein>
<reference evidence="3" key="1">
    <citation type="submission" date="2025-08" db="UniProtKB">
        <authorList>
            <consortium name="RefSeq"/>
        </authorList>
    </citation>
    <scope>IDENTIFICATION</scope>
    <source>
        <tissue evidence="3">Leaf</tissue>
    </source>
</reference>
<accession>A0A6J1AM54</accession>
<evidence type="ECO:0000259" key="1">
    <source>
        <dbReference type="PROSITE" id="PS50181"/>
    </source>
</evidence>
<dbReference type="InterPro" id="IPR050232">
    <property type="entry name" value="FBL13/AtMIF1-like"/>
</dbReference>
<dbReference type="AlphaFoldDB" id="A0A6J1AM54"/>
<proteinExistence type="predicted"/>
<dbReference type="InterPro" id="IPR036047">
    <property type="entry name" value="F-box-like_dom_sf"/>
</dbReference>
<dbReference type="GeneID" id="110419356"/>
<dbReference type="Proteomes" id="UP000504621">
    <property type="component" value="Unplaced"/>
</dbReference>
<organism evidence="2 3">
    <name type="scientific">Herrania umbratica</name>
    <dbReference type="NCBI Taxonomy" id="108875"/>
    <lineage>
        <taxon>Eukaryota</taxon>
        <taxon>Viridiplantae</taxon>
        <taxon>Streptophyta</taxon>
        <taxon>Embryophyta</taxon>
        <taxon>Tracheophyta</taxon>
        <taxon>Spermatophyta</taxon>
        <taxon>Magnoliopsida</taxon>
        <taxon>eudicotyledons</taxon>
        <taxon>Gunneridae</taxon>
        <taxon>Pentapetalae</taxon>
        <taxon>rosids</taxon>
        <taxon>malvids</taxon>
        <taxon>Malvales</taxon>
        <taxon>Malvaceae</taxon>
        <taxon>Byttnerioideae</taxon>
        <taxon>Herrania</taxon>
    </lineage>
</organism>
<dbReference type="PANTHER" id="PTHR31900">
    <property type="entry name" value="F-BOX/RNI SUPERFAMILY PROTEIN-RELATED"/>
    <property type="match status" value="1"/>
</dbReference>
<dbReference type="InterPro" id="IPR032675">
    <property type="entry name" value="LRR_dom_sf"/>
</dbReference>
<dbReference type="PANTHER" id="PTHR31900:SF34">
    <property type="entry name" value="EMB|CAB62440.1-RELATED"/>
    <property type="match status" value="1"/>
</dbReference>
<gene>
    <name evidence="3" type="primary">LOC110419356</name>
</gene>
<dbReference type="Pfam" id="PF08387">
    <property type="entry name" value="FBD"/>
    <property type="match status" value="1"/>
</dbReference>
<dbReference type="Pfam" id="PF24758">
    <property type="entry name" value="LRR_At5g56370"/>
    <property type="match status" value="1"/>
</dbReference>
<dbReference type="PROSITE" id="PS50181">
    <property type="entry name" value="FBOX"/>
    <property type="match status" value="1"/>
</dbReference>
<dbReference type="SUPFAM" id="SSF81383">
    <property type="entry name" value="F-box domain"/>
    <property type="match status" value="1"/>
</dbReference>
<dbReference type="CDD" id="cd22160">
    <property type="entry name" value="F-box_AtFBL13-like"/>
    <property type="match status" value="1"/>
</dbReference>
<dbReference type="InterPro" id="IPR053781">
    <property type="entry name" value="F-box_AtFBL13-like"/>
</dbReference>
<sequence length="422" mass="48267">MMAENSVDPNSKHQRSPESCLDRISQLPDHLIEHILSFLPTQDAVATSILSKRWYPFWTKLPVLHLQDSTRCETRRQTRVKFKQFVSRVLLLNEAASLHKFRLDCRPIYEPKCFNTWVCSAINKGVREIDISISTTPKHRFLKLPSRFFQAETLRFLKLSGGVLIDIPGESSVSFPSLKTLHLLYVNIANDESLGKLFSGCFVLETLLLKTDYHENTLDIKLCSPTLKSLSINLRFAEFKLEINAPVLEYLELEESYHQVSFIGNLSSLIEANIHINYGISLNQLIRVLYNVKLLSLASYCYSEPLEILIGLPGWDVLSHLLTLSHNLQTLVVENNSTIDSRWTEPEYVPTCVSSRLTTVSFKVFQGLQSEMQAVEYILKNAKVLEIMQICTLDMSQDSKSFVRNRLSEFQWGSKTCQVAIQ</sequence>
<dbReference type="InterPro" id="IPR055411">
    <property type="entry name" value="LRR_FXL15/At3g58940/PEG3-like"/>
</dbReference>
<dbReference type="SMART" id="SM00579">
    <property type="entry name" value="FBD"/>
    <property type="match status" value="1"/>
</dbReference>
<dbReference type="Gene3D" id="3.80.10.10">
    <property type="entry name" value="Ribonuclease Inhibitor"/>
    <property type="match status" value="1"/>
</dbReference>
<name>A0A6J1AM54_9ROSI</name>
<evidence type="ECO:0000313" key="3">
    <source>
        <dbReference type="RefSeq" id="XP_021288038.1"/>
    </source>
</evidence>
<dbReference type="SUPFAM" id="SSF52058">
    <property type="entry name" value="L domain-like"/>
    <property type="match status" value="1"/>
</dbReference>
<dbReference type="Pfam" id="PF00646">
    <property type="entry name" value="F-box"/>
    <property type="match status" value="1"/>
</dbReference>
<dbReference type="InterPro" id="IPR001810">
    <property type="entry name" value="F-box_dom"/>
</dbReference>
<dbReference type="SMART" id="SM00256">
    <property type="entry name" value="FBOX"/>
    <property type="match status" value="1"/>
</dbReference>
<dbReference type="RefSeq" id="XP_021288038.1">
    <property type="nucleotide sequence ID" value="XM_021432363.1"/>
</dbReference>
<feature type="domain" description="F-box" evidence="1">
    <location>
        <begin position="21"/>
        <end position="55"/>
    </location>
</feature>
<evidence type="ECO:0000313" key="2">
    <source>
        <dbReference type="Proteomes" id="UP000504621"/>
    </source>
</evidence>
<dbReference type="InterPro" id="IPR006566">
    <property type="entry name" value="FBD"/>
</dbReference>